<sequence length="369" mass="39573">MRAAVLVIALTCAPTPGDTICRGCGAASPDKQHVCTPKCKLCGVQHLTASKDCAQMFKIPYIVRRRRSERARMATTASPSQQRHLDTADEFQSSSPTTDAQRRGRPRSRGRSGGRSGSRHRGASKGCSGSRSRSTDRARGSSTSQPRSNLKPEHVSSGPTRSRSSTSTTSNSKKPTPSCADKARGRRESPRGDESNLGSPNASELNEMRRANKQLRKENAQLKQEMSRLAAEMAEIRKLASSPPLAQPAPTPVVIDTSEALHAPSGTKRRAVENTQEEDAVNLLSELKVSVVNMQADSAKIQEAVAHPKMGLGALSERISKLEEVDARRDPGPTPLQVPAQRNVLAPPTEGAILRAAIAAQPSPQPKHG</sequence>
<keyword evidence="4" id="KW-1185">Reference proteome</keyword>
<evidence type="ECO:0000313" key="3">
    <source>
        <dbReference type="EMBL" id="KAH8025300.1"/>
    </source>
</evidence>
<proteinExistence type="predicted"/>
<feature type="region of interest" description="Disordered" evidence="1">
    <location>
        <begin position="68"/>
        <end position="206"/>
    </location>
</feature>
<feature type="compositionally biased region" description="Basic residues" evidence="1">
    <location>
        <begin position="103"/>
        <end position="123"/>
    </location>
</feature>
<organism evidence="3 4">
    <name type="scientific">Rhipicephalus microplus</name>
    <name type="common">Cattle tick</name>
    <name type="synonym">Boophilus microplus</name>
    <dbReference type="NCBI Taxonomy" id="6941"/>
    <lineage>
        <taxon>Eukaryota</taxon>
        <taxon>Metazoa</taxon>
        <taxon>Ecdysozoa</taxon>
        <taxon>Arthropoda</taxon>
        <taxon>Chelicerata</taxon>
        <taxon>Arachnida</taxon>
        <taxon>Acari</taxon>
        <taxon>Parasitiformes</taxon>
        <taxon>Ixodida</taxon>
        <taxon>Ixodoidea</taxon>
        <taxon>Ixodidae</taxon>
        <taxon>Rhipicephalinae</taxon>
        <taxon>Rhipicephalus</taxon>
        <taxon>Boophilus</taxon>
    </lineage>
</organism>
<feature type="compositionally biased region" description="Polar residues" evidence="1">
    <location>
        <begin position="90"/>
        <end position="99"/>
    </location>
</feature>
<protein>
    <submittedName>
        <fullName evidence="3">Uncharacterized protein</fullName>
    </submittedName>
</protein>
<feature type="compositionally biased region" description="Low complexity" evidence="1">
    <location>
        <begin position="156"/>
        <end position="178"/>
    </location>
</feature>
<keyword evidence="2" id="KW-0732">Signal</keyword>
<dbReference type="Proteomes" id="UP000821866">
    <property type="component" value="Unassembled WGS sequence"/>
</dbReference>
<feature type="compositionally biased region" description="Basic and acidic residues" evidence="1">
    <location>
        <begin position="181"/>
        <end position="194"/>
    </location>
</feature>
<reference evidence="3" key="1">
    <citation type="journal article" date="2020" name="Cell">
        <title>Large-Scale Comparative Analyses of Tick Genomes Elucidate Their Genetic Diversity and Vector Capacities.</title>
        <authorList>
            <consortium name="Tick Genome and Microbiome Consortium (TIGMIC)"/>
            <person name="Jia N."/>
            <person name="Wang J."/>
            <person name="Shi W."/>
            <person name="Du L."/>
            <person name="Sun Y."/>
            <person name="Zhan W."/>
            <person name="Jiang J.F."/>
            <person name="Wang Q."/>
            <person name="Zhang B."/>
            <person name="Ji P."/>
            <person name="Bell-Sakyi L."/>
            <person name="Cui X.M."/>
            <person name="Yuan T.T."/>
            <person name="Jiang B.G."/>
            <person name="Yang W.F."/>
            <person name="Lam T.T."/>
            <person name="Chang Q.C."/>
            <person name="Ding S.J."/>
            <person name="Wang X.J."/>
            <person name="Zhu J.G."/>
            <person name="Ruan X.D."/>
            <person name="Zhao L."/>
            <person name="Wei J.T."/>
            <person name="Ye R.Z."/>
            <person name="Que T.C."/>
            <person name="Du C.H."/>
            <person name="Zhou Y.H."/>
            <person name="Cheng J.X."/>
            <person name="Dai P.F."/>
            <person name="Guo W.B."/>
            <person name="Han X.H."/>
            <person name="Huang E.J."/>
            <person name="Li L.F."/>
            <person name="Wei W."/>
            <person name="Gao Y.C."/>
            <person name="Liu J.Z."/>
            <person name="Shao H.Z."/>
            <person name="Wang X."/>
            <person name="Wang C.C."/>
            <person name="Yang T.C."/>
            <person name="Huo Q.B."/>
            <person name="Li W."/>
            <person name="Chen H.Y."/>
            <person name="Chen S.E."/>
            <person name="Zhou L.G."/>
            <person name="Ni X.B."/>
            <person name="Tian J.H."/>
            <person name="Sheng Y."/>
            <person name="Liu T."/>
            <person name="Pan Y.S."/>
            <person name="Xia L.Y."/>
            <person name="Li J."/>
            <person name="Zhao F."/>
            <person name="Cao W.C."/>
        </authorList>
    </citation>
    <scope>NUCLEOTIDE SEQUENCE</scope>
    <source>
        <strain evidence="3">Rmic-2018</strain>
    </source>
</reference>
<dbReference type="VEuPathDB" id="VectorBase:LOC119172852"/>
<reference evidence="3" key="2">
    <citation type="submission" date="2021-09" db="EMBL/GenBank/DDBJ databases">
        <authorList>
            <person name="Jia N."/>
            <person name="Wang J."/>
            <person name="Shi W."/>
            <person name="Du L."/>
            <person name="Sun Y."/>
            <person name="Zhan W."/>
            <person name="Jiang J."/>
            <person name="Wang Q."/>
            <person name="Zhang B."/>
            <person name="Ji P."/>
            <person name="Sakyi L.B."/>
            <person name="Cui X."/>
            <person name="Yuan T."/>
            <person name="Jiang B."/>
            <person name="Yang W."/>
            <person name="Lam T.T.-Y."/>
            <person name="Chang Q."/>
            <person name="Ding S."/>
            <person name="Wang X."/>
            <person name="Zhu J."/>
            <person name="Ruan X."/>
            <person name="Zhao L."/>
            <person name="Wei J."/>
            <person name="Que T."/>
            <person name="Du C."/>
            <person name="Cheng J."/>
            <person name="Dai P."/>
            <person name="Han X."/>
            <person name="Huang E."/>
            <person name="Gao Y."/>
            <person name="Liu J."/>
            <person name="Shao H."/>
            <person name="Ye R."/>
            <person name="Li L."/>
            <person name="Wei W."/>
            <person name="Wang X."/>
            <person name="Wang C."/>
            <person name="Huo Q."/>
            <person name="Li W."/>
            <person name="Guo W."/>
            <person name="Chen H."/>
            <person name="Chen S."/>
            <person name="Zhou L."/>
            <person name="Zhou L."/>
            <person name="Ni X."/>
            <person name="Tian J."/>
            <person name="Zhou Y."/>
            <person name="Sheng Y."/>
            <person name="Liu T."/>
            <person name="Pan Y."/>
            <person name="Xia L."/>
            <person name="Li J."/>
            <person name="Zhao F."/>
            <person name="Cao W."/>
        </authorList>
    </citation>
    <scope>NUCLEOTIDE SEQUENCE</scope>
    <source>
        <strain evidence="3">Rmic-2018</strain>
        <tissue evidence="3">Larvae</tissue>
    </source>
</reference>
<accession>A0A9J6DTI0</accession>
<evidence type="ECO:0000256" key="2">
    <source>
        <dbReference type="SAM" id="SignalP"/>
    </source>
</evidence>
<evidence type="ECO:0000313" key="4">
    <source>
        <dbReference type="Proteomes" id="UP000821866"/>
    </source>
</evidence>
<gene>
    <name evidence="3" type="ORF">HPB51_006037</name>
</gene>
<comment type="caution">
    <text evidence="3">The sequence shown here is derived from an EMBL/GenBank/DDBJ whole genome shotgun (WGS) entry which is preliminary data.</text>
</comment>
<feature type="signal peptide" evidence="2">
    <location>
        <begin position="1"/>
        <end position="17"/>
    </location>
</feature>
<name>A0A9J6DTI0_RHIMP</name>
<dbReference type="EMBL" id="JABSTU010000007">
    <property type="protein sequence ID" value="KAH8025300.1"/>
    <property type="molecule type" value="Genomic_DNA"/>
</dbReference>
<dbReference type="AlphaFoldDB" id="A0A9J6DTI0"/>
<evidence type="ECO:0000256" key="1">
    <source>
        <dbReference type="SAM" id="MobiDB-lite"/>
    </source>
</evidence>
<feature type="chain" id="PRO_5039936229" evidence="2">
    <location>
        <begin position="18"/>
        <end position="369"/>
    </location>
</feature>